<keyword evidence="3" id="KW-0813">Transport</keyword>
<organism evidence="11 12">
    <name type="scientific">Jimgerdemannia flammicorona</name>
    <dbReference type="NCBI Taxonomy" id="994334"/>
    <lineage>
        <taxon>Eukaryota</taxon>
        <taxon>Fungi</taxon>
        <taxon>Fungi incertae sedis</taxon>
        <taxon>Mucoromycota</taxon>
        <taxon>Mucoromycotina</taxon>
        <taxon>Endogonomycetes</taxon>
        <taxon>Endogonales</taxon>
        <taxon>Endogonaceae</taxon>
        <taxon>Jimgerdemannia</taxon>
    </lineage>
</organism>
<reference evidence="11 12" key="1">
    <citation type="journal article" date="2018" name="New Phytol.">
        <title>Phylogenomics of Endogonaceae and evolution of mycorrhizas within Mucoromycota.</title>
        <authorList>
            <person name="Chang Y."/>
            <person name="Desiro A."/>
            <person name="Na H."/>
            <person name="Sandor L."/>
            <person name="Lipzen A."/>
            <person name="Clum A."/>
            <person name="Barry K."/>
            <person name="Grigoriev I.V."/>
            <person name="Martin F.M."/>
            <person name="Stajich J.E."/>
            <person name="Smith M.E."/>
            <person name="Bonito G."/>
            <person name="Spatafora J.W."/>
        </authorList>
    </citation>
    <scope>NUCLEOTIDE SEQUENCE [LARGE SCALE GENOMIC DNA]</scope>
    <source>
        <strain evidence="11 12">GMNB39</strain>
    </source>
</reference>
<name>A0A433DGA9_9FUNG</name>
<feature type="domain" description="Ammonium transporter AmtB-like" evidence="10">
    <location>
        <begin position="49"/>
        <end position="282"/>
    </location>
</feature>
<evidence type="ECO:0000256" key="5">
    <source>
        <dbReference type="ARBA" id="ARBA00022989"/>
    </source>
</evidence>
<evidence type="ECO:0000256" key="4">
    <source>
        <dbReference type="ARBA" id="ARBA00022692"/>
    </source>
</evidence>
<evidence type="ECO:0000256" key="3">
    <source>
        <dbReference type="ARBA" id="ARBA00022448"/>
    </source>
</evidence>
<feature type="transmembrane region" description="Helical" evidence="9">
    <location>
        <begin position="181"/>
        <end position="200"/>
    </location>
</feature>
<dbReference type="SUPFAM" id="SSF111352">
    <property type="entry name" value="Ammonium transporter"/>
    <property type="match status" value="1"/>
</dbReference>
<keyword evidence="12" id="KW-1185">Reference proteome</keyword>
<dbReference type="Gene3D" id="1.10.3430.10">
    <property type="entry name" value="Ammonium transporter AmtB like domains"/>
    <property type="match status" value="1"/>
</dbReference>
<gene>
    <name evidence="11" type="ORF">BC936DRAFT_141137</name>
</gene>
<evidence type="ECO:0000256" key="2">
    <source>
        <dbReference type="ARBA" id="ARBA00005887"/>
    </source>
</evidence>
<feature type="transmembrane region" description="Helical" evidence="9">
    <location>
        <begin position="95"/>
        <end position="116"/>
    </location>
</feature>
<dbReference type="PANTHER" id="PTHR43029">
    <property type="entry name" value="AMMONIUM TRANSPORTER MEP2"/>
    <property type="match status" value="1"/>
</dbReference>
<dbReference type="OrthoDB" id="534912at2759"/>
<comment type="caution">
    <text evidence="11">The sequence shown here is derived from an EMBL/GenBank/DDBJ whole genome shotgun (WGS) entry which is preliminary data.</text>
</comment>
<protein>
    <submittedName>
        <fullName evidence="11">Ammonium transporter family-domain-containing protein</fullName>
    </submittedName>
</protein>
<dbReference type="Proteomes" id="UP000268093">
    <property type="component" value="Unassembled WGS sequence"/>
</dbReference>
<evidence type="ECO:0000256" key="8">
    <source>
        <dbReference type="SAM" id="MobiDB-lite"/>
    </source>
</evidence>
<feature type="transmembrane region" description="Helical" evidence="9">
    <location>
        <begin position="146"/>
        <end position="169"/>
    </location>
</feature>
<evidence type="ECO:0000256" key="6">
    <source>
        <dbReference type="ARBA" id="ARBA00023136"/>
    </source>
</evidence>
<dbReference type="GO" id="GO:0005886">
    <property type="term" value="C:plasma membrane"/>
    <property type="evidence" value="ECO:0007669"/>
    <property type="project" value="TreeGrafter"/>
</dbReference>
<evidence type="ECO:0000313" key="12">
    <source>
        <dbReference type="Proteomes" id="UP000268093"/>
    </source>
</evidence>
<feature type="transmembrane region" description="Helical" evidence="9">
    <location>
        <begin position="62"/>
        <end position="83"/>
    </location>
</feature>
<keyword evidence="6 9" id="KW-0472">Membrane</keyword>
<dbReference type="Pfam" id="PF00909">
    <property type="entry name" value="Ammonium_transp"/>
    <property type="match status" value="1"/>
</dbReference>
<dbReference type="PANTHER" id="PTHR43029:SF10">
    <property type="entry name" value="AMMONIUM TRANSPORTER MEP2"/>
    <property type="match status" value="1"/>
</dbReference>
<keyword evidence="7" id="KW-0924">Ammonia transport</keyword>
<dbReference type="InterPro" id="IPR029020">
    <property type="entry name" value="Ammonium/urea_transptr"/>
</dbReference>
<feature type="compositionally biased region" description="Basic and acidic residues" evidence="8">
    <location>
        <begin position="321"/>
        <end position="338"/>
    </location>
</feature>
<evidence type="ECO:0000256" key="9">
    <source>
        <dbReference type="SAM" id="Phobius"/>
    </source>
</evidence>
<feature type="transmembrane region" description="Helical" evidence="9">
    <location>
        <begin position="230"/>
        <end position="253"/>
    </location>
</feature>
<dbReference type="GO" id="GO:0008519">
    <property type="term" value="F:ammonium channel activity"/>
    <property type="evidence" value="ECO:0007669"/>
    <property type="project" value="InterPro"/>
</dbReference>
<keyword evidence="5 9" id="KW-1133">Transmembrane helix</keyword>
<evidence type="ECO:0000259" key="10">
    <source>
        <dbReference type="Pfam" id="PF00909"/>
    </source>
</evidence>
<evidence type="ECO:0000313" key="11">
    <source>
        <dbReference type="EMBL" id="RUP49882.1"/>
    </source>
</evidence>
<dbReference type="InterPro" id="IPR001905">
    <property type="entry name" value="Ammonium_transpt"/>
</dbReference>
<feature type="region of interest" description="Disordered" evidence="8">
    <location>
        <begin position="300"/>
        <end position="338"/>
    </location>
</feature>
<proteinExistence type="inferred from homology"/>
<comment type="subcellular location">
    <subcellularLocation>
        <location evidence="1">Membrane</location>
        <topology evidence="1">Multi-pass membrane protein</topology>
    </subcellularLocation>
</comment>
<evidence type="ECO:0000256" key="1">
    <source>
        <dbReference type="ARBA" id="ARBA00004141"/>
    </source>
</evidence>
<keyword evidence="4 9" id="KW-0812">Transmembrane</keyword>
<accession>A0A433DGA9</accession>
<comment type="similarity">
    <text evidence="2">Belongs to the ammonia transporter channel (TC 1.A.11.2) family.</text>
</comment>
<sequence length="338" mass="37388">MANDLTYPQLFVLAHRHRHLLGMGPARLVGRPRRYGLCRWHSRARCERRRCRRRDYGSSDHTPHNVSFVFLGLALLWFGWFGFNGGSGLAANARSVQAIINTHMAGCIGGITWILIDWYRTRKWSIVGLCTGAVAGLATITPGAGYVSASSALAFGFLGAVVCNIGVACKRRYGFDDALDVFAVHYIGGFVGLLITGVFAEQAIISLSYNPGDVVPIGGWLDGHYMQVPIQLTAIVTVSAWSFFVTYGILWIMDKIPGLRLRLREDEEELGTDLAQMGEHAYGFTLETTICRHRSRETLVDSTRRGATPSEVEDAAPVSEKVMDDRPEAQFKEDPFSI</sequence>
<dbReference type="InterPro" id="IPR024041">
    <property type="entry name" value="NH4_transpt_AmtB-like_dom"/>
</dbReference>
<dbReference type="AlphaFoldDB" id="A0A433DGA9"/>
<feature type="transmembrane region" description="Helical" evidence="9">
    <location>
        <begin position="123"/>
        <end position="140"/>
    </location>
</feature>
<dbReference type="EMBL" id="RBNI01001886">
    <property type="protein sequence ID" value="RUP49882.1"/>
    <property type="molecule type" value="Genomic_DNA"/>
</dbReference>
<evidence type="ECO:0000256" key="7">
    <source>
        <dbReference type="ARBA" id="ARBA00023177"/>
    </source>
</evidence>